<dbReference type="InterPro" id="IPR048447">
    <property type="entry name" value="DUF1980_C"/>
</dbReference>
<dbReference type="AlphaFoldDB" id="A0A267MMF3"/>
<evidence type="ECO:0000313" key="3">
    <source>
        <dbReference type="EMBL" id="PAB60055.1"/>
    </source>
</evidence>
<sequence>MKKSQIGKFIGVIIAIGLIYFAYGLIEKGQKNEISDSEINKKEPIKQEETLDINEDKVDHVEDQDPNSDGEKFKRTLESVYMNPDEMMGKEVTLSGAVHRESDFPKERFVISRLLMSRHGDHYHEQLTGLLCEWSEGSKFEDNEWVEVTGIIDAVSYYNEYTNREEMIPIIKATKVESIDAPEEKNIYEN</sequence>
<keyword evidence="1" id="KW-0472">Membrane</keyword>
<evidence type="ECO:0000313" key="4">
    <source>
        <dbReference type="Proteomes" id="UP000216024"/>
    </source>
</evidence>
<name>A0A267MMF3_9FIRM</name>
<dbReference type="Pfam" id="PF21537">
    <property type="entry name" value="DUF1980_C"/>
    <property type="match status" value="1"/>
</dbReference>
<keyword evidence="1" id="KW-0812">Transmembrane</keyword>
<dbReference type="Proteomes" id="UP000216024">
    <property type="component" value="Unassembled WGS sequence"/>
</dbReference>
<dbReference type="InterPro" id="IPR052955">
    <property type="entry name" value="UPF0703_membrane_permease"/>
</dbReference>
<evidence type="ECO:0000256" key="1">
    <source>
        <dbReference type="SAM" id="Phobius"/>
    </source>
</evidence>
<dbReference type="RefSeq" id="WP_095132252.1">
    <property type="nucleotide sequence ID" value="NZ_NIBG01000004.1"/>
</dbReference>
<keyword evidence="4" id="KW-1185">Reference proteome</keyword>
<proteinExistence type="predicted"/>
<feature type="domain" description="DUF1980" evidence="2">
    <location>
        <begin position="68"/>
        <end position="188"/>
    </location>
</feature>
<accession>A0A267MMF3</accession>
<evidence type="ECO:0000259" key="2">
    <source>
        <dbReference type="Pfam" id="PF21537"/>
    </source>
</evidence>
<feature type="transmembrane region" description="Helical" evidence="1">
    <location>
        <begin position="6"/>
        <end position="26"/>
    </location>
</feature>
<dbReference type="PANTHER" id="PTHR40047">
    <property type="entry name" value="UPF0703 PROTEIN YCGQ"/>
    <property type="match status" value="1"/>
</dbReference>
<dbReference type="EMBL" id="NIBG01000004">
    <property type="protein sequence ID" value="PAB60055.1"/>
    <property type="molecule type" value="Genomic_DNA"/>
</dbReference>
<comment type="caution">
    <text evidence="3">The sequence shown here is derived from an EMBL/GenBank/DDBJ whole genome shotgun (WGS) entry which is preliminary data.</text>
</comment>
<keyword evidence="1" id="KW-1133">Transmembrane helix</keyword>
<dbReference type="PANTHER" id="PTHR40047:SF1">
    <property type="entry name" value="UPF0703 PROTEIN YCGQ"/>
    <property type="match status" value="1"/>
</dbReference>
<organism evidence="3 4">
    <name type="scientific">Anaeromicrobium sediminis</name>
    <dbReference type="NCBI Taxonomy" id="1478221"/>
    <lineage>
        <taxon>Bacteria</taxon>
        <taxon>Bacillati</taxon>
        <taxon>Bacillota</taxon>
        <taxon>Clostridia</taxon>
        <taxon>Peptostreptococcales</taxon>
        <taxon>Thermotaleaceae</taxon>
        <taxon>Anaeromicrobium</taxon>
    </lineage>
</organism>
<gene>
    <name evidence="3" type="ORF">CCE28_06675</name>
</gene>
<dbReference type="OrthoDB" id="9770408at2"/>
<protein>
    <recommendedName>
        <fullName evidence="2">DUF1980 domain-containing protein</fullName>
    </recommendedName>
</protein>
<reference evidence="3 4" key="1">
    <citation type="submission" date="2017-06" db="EMBL/GenBank/DDBJ databases">
        <title>Draft genome sequence of anaerobic fermentative bacterium Anaeromicrobium sediminis DY2726D isolated from West Pacific Ocean sediments.</title>
        <authorList>
            <person name="Zeng X."/>
        </authorList>
    </citation>
    <scope>NUCLEOTIDE SEQUENCE [LARGE SCALE GENOMIC DNA]</scope>
    <source>
        <strain evidence="3 4">DY2726D</strain>
    </source>
</reference>